<comment type="caution">
    <text evidence="3">The sequence shown here is derived from an EMBL/GenBank/DDBJ whole genome shotgun (WGS) entry which is preliminary data.</text>
</comment>
<protein>
    <submittedName>
        <fullName evidence="3">Uncharacterized protein DUF3291</fullName>
    </submittedName>
</protein>
<feature type="domain" description="DUF3291" evidence="2">
    <location>
        <begin position="6"/>
        <end position="143"/>
    </location>
</feature>
<feature type="region of interest" description="Disordered" evidence="1">
    <location>
        <begin position="141"/>
        <end position="165"/>
    </location>
</feature>
<dbReference type="OrthoDB" id="2376237at2"/>
<evidence type="ECO:0000313" key="4">
    <source>
        <dbReference type="Proteomes" id="UP000320239"/>
    </source>
</evidence>
<proteinExistence type="predicted"/>
<sequence>MSAFHLAQMNTARLRAPLDDPAMADFVEGVTLMNELADRSPGFVWRLVGDSGDGTIAAPDDPRTIFTLSVWASLEDLRAYAYRSTHLDYLRRRREWFLPHGHRDSLVLWWIPAGDVPTMRQAISRLAQLRADGPTPEAFTFRRPFPVPQVSPPAARPAPLPARPA</sequence>
<dbReference type="InterPro" id="IPR011008">
    <property type="entry name" value="Dimeric_a/b-barrel"/>
</dbReference>
<dbReference type="InterPro" id="IPR021708">
    <property type="entry name" value="DUF3291"/>
</dbReference>
<organism evidence="3 4">
    <name type="scientific">Actinoplanes teichomyceticus</name>
    <dbReference type="NCBI Taxonomy" id="1867"/>
    <lineage>
        <taxon>Bacteria</taxon>
        <taxon>Bacillati</taxon>
        <taxon>Actinomycetota</taxon>
        <taxon>Actinomycetes</taxon>
        <taxon>Micromonosporales</taxon>
        <taxon>Micromonosporaceae</taxon>
        <taxon>Actinoplanes</taxon>
    </lineage>
</organism>
<dbReference type="AlphaFoldDB" id="A0A561WN56"/>
<evidence type="ECO:0000256" key="1">
    <source>
        <dbReference type="SAM" id="MobiDB-lite"/>
    </source>
</evidence>
<reference evidence="3 4" key="1">
    <citation type="submission" date="2019-06" db="EMBL/GenBank/DDBJ databases">
        <title>Sequencing the genomes of 1000 actinobacteria strains.</title>
        <authorList>
            <person name="Klenk H.-P."/>
        </authorList>
    </citation>
    <scope>NUCLEOTIDE SEQUENCE [LARGE SCALE GENOMIC DNA]</scope>
    <source>
        <strain evidence="3 4">DSM 43866</strain>
    </source>
</reference>
<feature type="compositionally biased region" description="Pro residues" evidence="1">
    <location>
        <begin position="145"/>
        <end position="165"/>
    </location>
</feature>
<gene>
    <name evidence="3" type="ORF">FHX34_101272</name>
</gene>
<evidence type="ECO:0000313" key="3">
    <source>
        <dbReference type="EMBL" id="TWG25306.1"/>
    </source>
</evidence>
<dbReference type="SUPFAM" id="SSF54909">
    <property type="entry name" value="Dimeric alpha+beta barrel"/>
    <property type="match status" value="1"/>
</dbReference>
<evidence type="ECO:0000259" key="2">
    <source>
        <dbReference type="Pfam" id="PF11695"/>
    </source>
</evidence>
<accession>A0A561WN56</accession>
<dbReference type="Pfam" id="PF11695">
    <property type="entry name" value="DUF3291"/>
    <property type="match status" value="1"/>
</dbReference>
<dbReference type="RefSeq" id="WP_122980851.1">
    <property type="nucleotide sequence ID" value="NZ_BOMX01000008.1"/>
</dbReference>
<name>A0A561WN56_ACTTI</name>
<keyword evidence="4" id="KW-1185">Reference proteome</keyword>
<dbReference type="EMBL" id="VIWY01000001">
    <property type="protein sequence ID" value="TWG25306.1"/>
    <property type="molecule type" value="Genomic_DNA"/>
</dbReference>
<dbReference type="Proteomes" id="UP000320239">
    <property type="component" value="Unassembled WGS sequence"/>
</dbReference>